<feature type="compositionally biased region" description="Polar residues" evidence="1">
    <location>
        <begin position="386"/>
        <end position="410"/>
    </location>
</feature>
<keyword evidence="3" id="KW-1185">Reference proteome</keyword>
<feature type="compositionally biased region" description="Polar residues" evidence="1">
    <location>
        <begin position="307"/>
        <end position="325"/>
    </location>
</feature>
<accession>A0ABZ1CVJ8</accession>
<feature type="compositionally biased region" description="Low complexity" evidence="1">
    <location>
        <begin position="331"/>
        <end position="343"/>
    </location>
</feature>
<proteinExistence type="predicted"/>
<feature type="compositionally biased region" description="Basic and acidic residues" evidence="1">
    <location>
        <begin position="431"/>
        <end position="450"/>
    </location>
</feature>
<feature type="compositionally biased region" description="Polar residues" evidence="1">
    <location>
        <begin position="349"/>
        <end position="361"/>
    </location>
</feature>
<dbReference type="Proteomes" id="UP001329825">
    <property type="component" value="Chromosome 3"/>
</dbReference>
<evidence type="ECO:0000313" key="2">
    <source>
        <dbReference type="EMBL" id="WRT65656.1"/>
    </source>
</evidence>
<sequence>MSSTTPTSASPEEILLALRSHLLPHPVLSHLPTTLNLLAHIQLLSLQISIECVRALTSHARLVKKLRREGYSDREQVVRGVLSEREGYDISEIQKLREEANHRMLAFSLEFRKHHIATLLALPKLPPGQINGLVNAYFPSDLTISDMTSHPALYIRCMSPNQISLLDHYGKIVRGWYKRKEDSYRGRQPPLSYSDFYPDDQDNGKAKQDSLCKNLLKEAEKVLEDIATLEEIFAPNAQEILGDDTSVKEEVELLKPVQAEREKGKEVDYREKMYSQVAVASPGRPKIPISEKLISSIKPSVLPKPTQPGNFNHVPPSTSTPSNLSKLPPHSSNLMKSKSSSSLKDSRRVTISSGQASQVPRSETIELGAGSSNPSQSAISIPPWASQATASINRRQTLSSVVQYTSTPSSLRKKRPRQSFPSTGPEYTTPLKHDTVRREKLRPFENSELHRGKRARMEGGSMD</sequence>
<evidence type="ECO:0008006" key="4">
    <source>
        <dbReference type="Google" id="ProtNLM"/>
    </source>
</evidence>
<organism evidence="2 3">
    <name type="scientific">Kwoniella shivajii</name>
    <dbReference type="NCBI Taxonomy" id="564305"/>
    <lineage>
        <taxon>Eukaryota</taxon>
        <taxon>Fungi</taxon>
        <taxon>Dikarya</taxon>
        <taxon>Basidiomycota</taxon>
        <taxon>Agaricomycotina</taxon>
        <taxon>Tremellomycetes</taxon>
        <taxon>Tremellales</taxon>
        <taxon>Cryptococcaceae</taxon>
        <taxon>Kwoniella</taxon>
    </lineage>
</organism>
<feature type="region of interest" description="Disordered" evidence="1">
    <location>
        <begin position="299"/>
        <end position="463"/>
    </location>
</feature>
<dbReference type="RefSeq" id="XP_062790396.1">
    <property type="nucleotide sequence ID" value="XM_062934345.1"/>
</dbReference>
<evidence type="ECO:0000313" key="3">
    <source>
        <dbReference type="Proteomes" id="UP001329825"/>
    </source>
</evidence>
<reference evidence="2 3" key="1">
    <citation type="submission" date="2024-01" db="EMBL/GenBank/DDBJ databases">
        <title>Comparative genomics of Cryptococcus and Kwoniella reveals pathogenesis evolution and contrasting modes of karyotype evolution via chromosome fusion or intercentromeric recombination.</title>
        <authorList>
            <person name="Coelho M.A."/>
            <person name="David-Palma M."/>
            <person name="Shea T."/>
            <person name="Bowers K."/>
            <person name="McGinley-Smith S."/>
            <person name="Mohammad A.W."/>
            <person name="Gnirke A."/>
            <person name="Yurkov A.M."/>
            <person name="Nowrousian M."/>
            <person name="Sun S."/>
            <person name="Cuomo C.A."/>
            <person name="Heitman J."/>
        </authorList>
    </citation>
    <scope>NUCLEOTIDE SEQUENCE [LARGE SCALE GENOMIC DNA]</scope>
    <source>
        <strain evidence="2">CBS 11374</strain>
    </source>
</reference>
<dbReference type="EMBL" id="CP141883">
    <property type="protein sequence ID" value="WRT65656.1"/>
    <property type="molecule type" value="Genomic_DNA"/>
</dbReference>
<name>A0ABZ1CVJ8_9TREE</name>
<gene>
    <name evidence="2" type="ORF">IL334_002601</name>
</gene>
<evidence type="ECO:0000256" key="1">
    <source>
        <dbReference type="SAM" id="MobiDB-lite"/>
    </source>
</evidence>
<protein>
    <recommendedName>
        <fullName evidence="4">DNA replication regulator Sld3 C-terminal domain-containing protein</fullName>
    </recommendedName>
</protein>
<dbReference type="GeneID" id="87954732"/>
<feature type="compositionally biased region" description="Polar residues" evidence="1">
    <location>
        <begin position="370"/>
        <end position="379"/>
    </location>
</feature>